<dbReference type="Pfam" id="PF07729">
    <property type="entry name" value="FCD"/>
    <property type="match status" value="1"/>
</dbReference>
<dbReference type="PANTHER" id="PTHR43537:SF24">
    <property type="entry name" value="GLUCONATE OPERON TRANSCRIPTIONAL REPRESSOR"/>
    <property type="match status" value="1"/>
</dbReference>
<accession>A0A7W4PGS3</accession>
<keyword evidence="6" id="KW-1185">Reference proteome</keyword>
<dbReference type="EMBL" id="JABEQF010000006">
    <property type="protein sequence ID" value="MBB2190291.1"/>
    <property type="molecule type" value="Genomic_DNA"/>
</dbReference>
<dbReference type="GO" id="GO:0003677">
    <property type="term" value="F:DNA binding"/>
    <property type="evidence" value="ECO:0007669"/>
    <property type="project" value="UniProtKB-KW"/>
</dbReference>
<dbReference type="SUPFAM" id="SSF46785">
    <property type="entry name" value="Winged helix' DNA-binding domain"/>
    <property type="match status" value="1"/>
</dbReference>
<evidence type="ECO:0000256" key="2">
    <source>
        <dbReference type="ARBA" id="ARBA00023125"/>
    </source>
</evidence>
<keyword evidence="1" id="KW-0805">Transcription regulation</keyword>
<dbReference type="InterPro" id="IPR036388">
    <property type="entry name" value="WH-like_DNA-bd_sf"/>
</dbReference>
<evidence type="ECO:0000313" key="5">
    <source>
        <dbReference type="EMBL" id="MBB2190291.1"/>
    </source>
</evidence>
<dbReference type="InterPro" id="IPR008920">
    <property type="entry name" value="TF_FadR/GntR_C"/>
</dbReference>
<dbReference type="InterPro" id="IPR011711">
    <property type="entry name" value="GntR_C"/>
</dbReference>
<dbReference type="SMART" id="SM00895">
    <property type="entry name" value="FCD"/>
    <property type="match status" value="1"/>
</dbReference>
<comment type="caution">
    <text evidence="5">The sequence shown here is derived from an EMBL/GenBank/DDBJ whole genome shotgun (WGS) entry which is preliminary data.</text>
</comment>
<gene>
    <name evidence="5" type="ORF">HLH34_09985</name>
</gene>
<dbReference type="Gene3D" id="1.20.120.530">
    <property type="entry name" value="GntR ligand-binding domain-like"/>
    <property type="match status" value="1"/>
</dbReference>
<evidence type="ECO:0000256" key="3">
    <source>
        <dbReference type="ARBA" id="ARBA00023163"/>
    </source>
</evidence>
<evidence type="ECO:0000313" key="6">
    <source>
        <dbReference type="Proteomes" id="UP000555756"/>
    </source>
</evidence>
<keyword evidence="3" id="KW-0804">Transcription</keyword>
<reference evidence="5 6" key="1">
    <citation type="submission" date="2020-04" db="EMBL/GenBank/DDBJ databases">
        <title>Description of novel Gluconacetobacter.</title>
        <authorList>
            <person name="Sombolestani A."/>
        </authorList>
    </citation>
    <scope>NUCLEOTIDE SEQUENCE [LARGE SCALE GENOMIC DNA]</scope>
    <source>
        <strain evidence="5 6">LMG 21311</strain>
    </source>
</reference>
<dbReference type="PROSITE" id="PS50949">
    <property type="entry name" value="HTH_GNTR"/>
    <property type="match status" value="1"/>
</dbReference>
<evidence type="ECO:0000256" key="1">
    <source>
        <dbReference type="ARBA" id="ARBA00023015"/>
    </source>
</evidence>
<dbReference type="Gene3D" id="1.10.10.10">
    <property type="entry name" value="Winged helix-like DNA-binding domain superfamily/Winged helix DNA-binding domain"/>
    <property type="match status" value="1"/>
</dbReference>
<protein>
    <submittedName>
        <fullName evidence="5">GntR family transcriptional regulator</fullName>
    </submittedName>
</protein>
<feature type="domain" description="HTH gntR-type" evidence="4">
    <location>
        <begin position="16"/>
        <end position="82"/>
    </location>
</feature>
<dbReference type="PRINTS" id="PR00035">
    <property type="entry name" value="HTHGNTR"/>
</dbReference>
<name>A0A7W4PGS3_9PROT</name>
<dbReference type="GO" id="GO:0003700">
    <property type="term" value="F:DNA-binding transcription factor activity"/>
    <property type="evidence" value="ECO:0007669"/>
    <property type="project" value="InterPro"/>
</dbReference>
<dbReference type="PANTHER" id="PTHR43537">
    <property type="entry name" value="TRANSCRIPTIONAL REGULATOR, GNTR FAMILY"/>
    <property type="match status" value="1"/>
</dbReference>
<dbReference type="InterPro" id="IPR000524">
    <property type="entry name" value="Tscrpt_reg_HTH_GntR"/>
</dbReference>
<keyword evidence="2" id="KW-0238">DNA-binding</keyword>
<evidence type="ECO:0000259" key="4">
    <source>
        <dbReference type="PROSITE" id="PS50949"/>
    </source>
</evidence>
<organism evidence="5 6">
    <name type="scientific">Gluconacetobacter azotocaptans</name>
    <dbReference type="NCBI Taxonomy" id="142834"/>
    <lineage>
        <taxon>Bacteria</taxon>
        <taxon>Pseudomonadati</taxon>
        <taxon>Pseudomonadota</taxon>
        <taxon>Alphaproteobacteria</taxon>
        <taxon>Acetobacterales</taxon>
        <taxon>Acetobacteraceae</taxon>
        <taxon>Gluconacetobacter</taxon>
    </lineage>
</organism>
<dbReference type="RefSeq" id="WP_183119433.1">
    <property type="nucleotide sequence ID" value="NZ_JABEQF010000006.1"/>
</dbReference>
<dbReference type="InterPro" id="IPR036390">
    <property type="entry name" value="WH_DNA-bd_sf"/>
</dbReference>
<dbReference type="AlphaFoldDB" id="A0A7W4PGS3"/>
<proteinExistence type="predicted"/>
<dbReference type="SUPFAM" id="SSF48008">
    <property type="entry name" value="GntR ligand-binding domain-like"/>
    <property type="match status" value="1"/>
</dbReference>
<sequence>MMSSALPDLSGDASIESLAASAYGRLRTFLFSGELPAGALIQERRLAEQLGLSRTPVRDALSRLEGERLLSRNGRLLFVATVSVREIIDILHIRRLIEGDAARMAATRMTTAQIEAIRGAILGMEDGGLVTDDAHWANDDLLHRGIADASGNRELSRLIGELRQRTRMFGLTRLPERFDRGKDEHLAILDAIAARDCNAAEDRMRLHLDRARDAIISMLQGQDD</sequence>
<dbReference type="Proteomes" id="UP000555756">
    <property type="component" value="Unassembled WGS sequence"/>
</dbReference>
<dbReference type="Pfam" id="PF00392">
    <property type="entry name" value="GntR"/>
    <property type="match status" value="1"/>
</dbReference>
<dbReference type="SMART" id="SM00345">
    <property type="entry name" value="HTH_GNTR"/>
    <property type="match status" value="1"/>
</dbReference>